<feature type="compositionally biased region" description="Polar residues" evidence="15">
    <location>
        <begin position="1133"/>
        <end position="1157"/>
    </location>
</feature>
<keyword evidence="13" id="KW-0479">Metal-binding</keyword>
<dbReference type="FunFam" id="3.90.700.10:FF:000007">
    <property type="entry name" value="NADH-dependent fumarate reductase"/>
    <property type="match status" value="1"/>
</dbReference>
<dbReference type="GO" id="GO:0030684">
    <property type="term" value="C:preribosome"/>
    <property type="evidence" value="ECO:0007669"/>
    <property type="project" value="UniProtKB-ARBA"/>
</dbReference>
<name>A0A068RM26_9FUNG</name>
<keyword evidence="13" id="KW-0862">Zinc</keyword>
<dbReference type="Proteomes" id="UP000027586">
    <property type="component" value="Unassembled WGS sequence"/>
</dbReference>
<dbReference type="InterPro" id="IPR050315">
    <property type="entry name" value="FAD-oxidoreductase_2"/>
</dbReference>
<dbReference type="InterPro" id="IPR010960">
    <property type="entry name" value="Flavocytochrome_c"/>
</dbReference>
<evidence type="ECO:0000259" key="17">
    <source>
        <dbReference type="PROSITE" id="PS50158"/>
    </source>
</evidence>
<protein>
    <recommendedName>
        <fullName evidence="11">fumarate reductase (NADH)</fullName>
        <ecNumber evidence="11">1.3.1.6</ecNumber>
    </recommendedName>
    <alternativeName>
        <fullName evidence="12">NADH-dependent fumarate reductase</fullName>
    </alternativeName>
</protein>
<dbReference type="Gene3D" id="3.90.470.10">
    <property type="entry name" value="Ribosomal protein L22/L17"/>
    <property type="match status" value="1"/>
</dbReference>
<comment type="similarity">
    <text evidence="3 14">Belongs to the universal ribosomal protein uL22 family.</text>
</comment>
<dbReference type="PROSITE" id="PS00464">
    <property type="entry name" value="RIBOSOMAL_L22"/>
    <property type="match status" value="1"/>
</dbReference>
<feature type="signal peptide" evidence="16">
    <location>
        <begin position="1"/>
        <end position="20"/>
    </location>
</feature>
<evidence type="ECO:0000256" key="6">
    <source>
        <dbReference type="ARBA" id="ARBA00022980"/>
    </source>
</evidence>
<evidence type="ECO:0000256" key="12">
    <source>
        <dbReference type="ARBA" id="ARBA00077246"/>
    </source>
</evidence>
<dbReference type="NCBIfam" id="TIGR01038">
    <property type="entry name" value="uL22_arch_euk"/>
    <property type="match status" value="1"/>
</dbReference>
<feature type="compositionally biased region" description="Basic and acidic residues" evidence="15">
    <location>
        <begin position="1176"/>
        <end position="1188"/>
    </location>
</feature>
<keyword evidence="8 14" id="KW-0687">Ribonucleoprotein</keyword>
<dbReference type="GO" id="GO:0010181">
    <property type="term" value="F:FMN binding"/>
    <property type="evidence" value="ECO:0007669"/>
    <property type="project" value="InterPro"/>
</dbReference>
<dbReference type="SUPFAM" id="SSF51905">
    <property type="entry name" value="FAD/NAD(P)-binding domain"/>
    <property type="match status" value="1"/>
</dbReference>
<dbReference type="Pfam" id="PF00890">
    <property type="entry name" value="FAD_binding_2"/>
    <property type="match status" value="1"/>
</dbReference>
<feature type="compositionally biased region" description="Basic and acidic residues" evidence="15">
    <location>
        <begin position="1245"/>
        <end position="1255"/>
    </location>
</feature>
<organism evidence="18 19">
    <name type="scientific">Lichtheimia corymbifera JMRC:FSU:9682</name>
    <dbReference type="NCBI Taxonomy" id="1263082"/>
    <lineage>
        <taxon>Eukaryota</taxon>
        <taxon>Fungi</taxon>
        <taxon>Fungi incertae sedis</taxon>
        <taxon>Mucoromycota</taxon>
        <taxon>Mucoromycotina</taxon>
        <taxon>Mucoromycetes</taxon>
        <taxon>Mucorales</taxon>
        <taxon>Lichtheimiaceae</taxon>
        <taxon>Lichtheimia</taxon>
    </lineage>
</organism>
<evidence type="ECO:0000256" key="1">
    <source>
        <dbReference type="ARBA" id="ARBA00001974"/>
    </source>
</evidence>
<dbReference type="OrthoDB" id="2148641at2759"/>
<dbReference type="EC" id="1.3.1.6" evidence="11"/>
<comment type="subunit">
    <text evidence="10">Component of the large ribosomal subunit (LSU). Mature yeast ribosomes consist of a small (40S) and a large (60S) subunit. The 40S small subunit contains 1 molecule of ribosomal RNA (18S rRNA) and at least 33 different proteins. The large 60S subunit contains 3 rRNA molecules (25S, 5.8S and 5S rRNA) and at least 46 different proteins. uL22 is associated with the polypeptide exit tunnel.</text>
</comment>
<dbReference type="Gene3D" id="3.90.700.10">
    <property type="entry name" value="Succinate dehydrogenase/fumarate reductase flavoprotein, catalytic domain"/>
    <property type="match status" value="1"/>
</dbReference>
<evidence type="ECO:0000256" key="10">
    <source>
        <dbReference type="ARBA" id="ARBA00065089"/>
    </source>
</evidence>
<dbReference type="Gene3D" id="4.10.60.10">
    <property type="entry name" value="Zinc finger, CCHC-type"/>
    <property type="match status" value="1"/>
</dbReference>
<feature type="chain" id="PRO_5001655295" description="fumarate reductase (NADH)" evidence="16">
    <location>
        <begin position="21"/>
        <end position="1729"/>
    </location>
</feature>
<dbReference type="GO" id="GO:0016156">
    <property type="term" value="F:fumarate reductase (NADH) activity"/>
    <property type="evidence" value="ECO:0007669"/>
    <property type="project" value="UniProtKB-EC"/>
</dbReference>
<feature type="compositionally biased region" description="Polar residues" evidence="15">
    <location>
        <begin position="1277"/>
        <end position="1293"/>
    </location>
</feature>
<dbReference type="InterPro" id="IPR018260">
    <property type="entry name" value="Ribosomal_uL22_CS"/>
</dbReference>
<dbReference type="FunFam" id="3.90.470.10:FF:000012">
    <property type="entry name" value="60S ribosomal protein L17"/>
    <property type="match status" value="1"/>
</dbReference>
<evidence type="ECO:0000313" key="19">
    <source>
        <dbReference type="Proteomes" id="UP000027586"/>
    </source>
</evidence>
<dbReference type="SUPFAM" id="SSF56425">
    <property type="entry name" value="Succinate dehydrogenase/fumarate reductase flavoprotein, catalytic domain"/>
    <property type="match status" value="1"/>
</dbReference>
<comment type="caution">
    <text evidence="18">The sequence shown here is derived from an EMBL/GenBank/DDBJ whole genome shotgun (WGS) entry which is preliminary data.</text>
</comment>
<evidence type="ECO:0000256" key="13">
    <source>
        <dbReference type="PROSITE-ProRule" id="PRU00047"/>
    </source>
</evidence>
<reference evidence="18" key="1">
    <citation type="submission" date="2013-08" db="EMBL/GenBank/DDBJ databases">
        <title>Gene expansion shapes genome architecture in the human pathogen Lichtheimia corymbifera: an evolutionary genomics analysis in the ancient terrestrial Mucorales (Mucoromycotina).</title>
        <authorList>
            <person name="Schwartze V.U."/>
            <person name="Winter S."/>
            <person name="Shelest E."/>
            <person name="Marcet-Houben M."/>
            <person name="Horn F."/>
            <person name="Wehner S."/>
            <person name="Hoffmann K."/>
            <person name="Riege K."/>
            <person name="Sammeth M."/>
            <person name="Nowrousian M."/>
            <person name="Valiante V."/>
            <person name="Linde J."/>
            <person name="Jacobsen I.D."/>
            <person name="Marz M."/>
            <person name="Brakhage A.A."/>
            <person name="Gabaldon T."/>
            <person name="Bocker S."/>
            <person name="Voigt K."/>
        </authorList>
    </citation>
    <scope>NUCLEOTIDE SEQUENCE [LARGE SCALE GENOMIC DNA]</scope>
    <source>
        <strain evidence="18">FSU 9682</strain>
    </source>
</reference>
<evidence type="ECO:0000313" key="18">
    <source>
        <dbReference type="EMBL" id="CDH50790.1"/>
    </source>
</evidence>
<dbReference type="VEuPathDB" id="FungiDB:LCOR_02484.1"/>
<proteinExistence type="inferred from homology"/>
<feature type="compositionally biased region" description="Basic and acidic residues" evidence="15">
    <location>
        <begin position="1207"/>
        <end position="1218"/>
    </location>
</feature>
<dbReference type="PANTHER" id="PTHR43400:SF7">
    <property type="entry name" value="FAD-DEPENDENT OXIDOREDUCTASE 2 FAD BINDING DOMAIN-CONTAINING PROTEIN"/>
    <property type="match status" value="1"/>
</dbReference>
<dbReference type="Gene3D" id="3.50.50.60">
    <property type="entry name" value="FAD/NAD(P)-binding domain"/>
    <property type="match status" value="1"/>
</dbReference>
<dbReference type="Pfam" id="PF00237">
    <property type="entry name" value="Ribosomal_L22"/>
    <property type="match status" value="1"/>
</dbReference>
<keyword evidence="19" id="KW-1185">Reference proteome</keyword>
<feature type="region of interest" description="Disordered" evidence="15">
    <location>
        <begin position="1094"/>
        <end position="1347"/>
    </location>
</feature>
<dbReference type="InterPro" id="IPR001063">
    <property type="entry name" value="Ribosomal_uL22"/>
</dbReference>
<dbReference type="SUPFAM" id="SSF57756">
    <property type="entry name" value="Retrovirus zinc finger-like domains"/>
    <property type="match status" value="1"/>
</dbReference>
<keyword evidence="6 14" id="KW-0689">Ribosomal protein</keyword>
<dbReference type="InterPro" id="IPR001878">
    <property type="entry name" value="Znf_CCHC"/>
</dbReference>
<feature type="compositionally biased region" description="Acidic residues" evidence="15">
    <location>
        <begin position="1189"/>
        <end position="1205"/>
    </location>
</feature>
<dbReference type="PROSITE" id="PS50158">
    <property type="entry name" value="ZF_CCHC"/>
    <property type="match status" value="1"/>
</dbReference>
<dbReference type="EMBL" id="CBTN010000007">
    <property type="protein sequence ID" value="CDH50790.1"/>
    <property type="molecule type" value="Genomic_DNA"/>
</dbReference>
<accession>A0A068RM26</accession>
<dbReference type="InterPro" id="IPR003953">
    <property type="entry name" value="FAD-dep_OxRdtase_2_FAD-bd"/>
</dbReference>
<feature type="compositionally biased region" description="Low complexity" evidence="15">
    <location>
        <begin position="1121"/>
        <end position="1132"/>
    </location>
</feature>
<feature type="compositionally biased region" description="Polar residues" evidence="15">
    <location>
        <begin position="1312"/>
        <end position="1347"/>
    </location>
</feature>
<evidence type="ECO:0000256" key="9">
    <source>
        <dbReference type="ARBA" id="ARBA00050832"/>
    </source>
</evidence>
<evidence type="ECO:0000256" key="11">
    <source>
        <dbReference type="ARBA" id="ARBA00067004"/>
    </source>
</evidence>
<evidence type="ECO:0000256" key="3">
    <source>
        <dbReference type="ARBA" id="ARBA00009451"/>
    </source>
</evidence>
<comment type="catalytic activity">
    <reaction evidence="9">
        <text>succinate + NAD(+) = fumarate + NADH + H(+)</text>
        <dbReference type="Rhea" id="RHEA:18281"/>
        <dbReference type="ChEBI" id="CHEBI:15378"/>
        <dbReference type="ChEBI" id="CHEBI:29806"/>
        <dbReference type="ChEBI" id="CHEBI:30031"/>
        <dbReference type="ChEBI" id="CHEBI:57540"/>
        <dbReference type="ChEBI" id="CHEBI:57945"/>
        <dbReference type="EC" id="1.3.1.6"/>
    </reaction>
</comment>
<sequence length="1729" mass="191314">MQFYLTASSLLLMLFGFAIRKYILPDMAQKTTIIVGGGLAGLSAAIEAATTNAAMRVILVDKENNIGGNSAKATSGINGMTETGDSWESFERDTLESGGGLSNESMVHKLVHESVDALQWLKQQDTTLDLSLVSQCGGHTYPRTHRCPPKPNGSPVPVGWRLIQALKQRFEQLDNASVRTQSRVSRLETDPSKGVITGVELNHNEMLPANAVILTSGGFGGQTQPLDQPDGTQTLLSQYAPNLLNIATTNGPWANGDGIRLGVAVGAATKDMDQIQIHPTGFVDPNNPKAGTKFLAPEALRAYGGVLLNTDGHRFTNELGRRDAVTQSILDQSSNVVWLVLTDTMIEQFGHSTAEFYAKRGFFVKCSSIDHLAEHLGVSATILKDEFARYDLHVDGKKTTDTTVSSVPDAFGKTVFPNPLAAGTEGNYWVAQITPCVHYTMGGLAINTDAAVLSENTKQPIPGLYAAGEVTSGVHGKNRLAGNSLLECVVYGRTAGRNAAKYYLIGNNNNKRTTTSVFCGQVQQQRPFGSNPTPIDTMETPIEVLRIQHSAISKELSRFRACDSETRCLYCREWSQYVYKKHFIWSAKTQEDVTMEDPERLLAGKYQINLLNGTTPSKQKERSPKLSERFEKLLETQSESSSDATLTEEIISACTLWQTLPSSLSALPPIFEPVQFNPYPDAIPLSDDPKEPSQLLDPLIIERQSLCLPAEGFHLLKNLTGDILMSHSQPTCAHTRPSARSPSELETERAIYNEKLAAVTTSAMNDLERALDHSWRHLSEFLQRLLDLERERNALMGRRSKDSVDRFADAQHLPTSFQEHWDRAMLAYKKKRPDVAAMDNAVRDYFDQLAGCVERFHNEFAMPRLDALQALIQKLWDLVVPTIQKMADRMASHEQQDERHMENCKAVSASLRGLHPADDVNVAVRRIQTEMDRRIREFRQDANAVVNNFTAEAKATVAGRLEKLAQKDFKKRVKRAENGYNALRQYFKYEVTQKIFPEPLFCKFCLVCIEALMQEGEVMEAVTIEKEVKRFLESHKDLVRQRQLLLNEFEDGVQTGRRELAGVLGKLFLKEGMRIQGENLALKRQNMLLQSMKLNDSQDAQSTSSSSKKKNKKKKKKKKGTAAATAASSSSSQPTITNDATSISANESSRAPSTCSSPKPALETTKHLSANGLSDDQEKQSIDDKGEQEMLDQDQQESQQDDIVDTNDSKDDTTKEEQESPSINDQQEEDGWMTVTSSKRKKDNSHREAALESKTEAITPSTPTTPTTIPDNSPSIATVTSTMSSKQPEPSKSTEAEAVNVPSSSPPPPPTQESIPANQEQQTQPEPSSAQQLQPPGLSNDTSDQISSLSHDQLVALVTNLRQENGQLMQAVTAMRQEMGMVSRQYAEMMALSREREEQMAQLYETRRRADMEEARRHISALEAKVSAMQQHDGLSPIKCGPPPPSPASIGANSSGMGGGIGSGVMAGFGNQDLFAGYREEMRSQQYNARHFWQNSIRMRCGNCGGLGHASSDCKDACRYCGSNDHLSESCQFIILPLSNRVYDRGIMVRYAATPSNESKAAKSRGSYLRVHFKNTHEVAAAIQGLKLSKAYSYLKNVNEHKEAIPFRHFNGGVGRTSQVKQFKTTQGRWPVKSIKFVTDLLKNAESNAEAKGLNVEELYISSIIVNQAPKHRRRTYRAHGRINPFMSSPCHIEVILTEKEESVPAATGKKVARLNARQLARNARLARA</sequence>
<dbReference type="PANTHER" id="PTHR43400">
    <property type="entry name" value="FUMARATE REDUCTASE"/>
    <property type="match status" value="1"/>
</dbReference>
<dbReference type="NCBIfam" id="TIGR01813">
    <property type="entry name" value="flavo_cyto_c"/>
    <property type="match status" value="1"/>
</dbReference>
<dbReference type="SUPFAM" id="SSF54843">
    <property type="entry name" value="Ribosomal protein L22"/>
    <property type="match status" value="1"/>
</dbReference>
<feature type="compositionally biased region" description="Low complexity" evidence="15">
    <location>
        <begin position="1258"/>
        <end position="1276"/>
    </location>
</feature>
<evidence type="ECO:0000256" key="16">
    <source>
        <dbReference type="SAM" id="SignalP"/>
    </source>
</evidence>
<dbReference type="CDD" id="cd00336">
    <property type="entry name" value="Ribosomal_L22"/>
    <property type="match status" value="1"/>
</dbReference>
<evidence type="ECO:0000256" key="5">
    <source>
        <dbReference type="ARBA" id="ARBA00022827"/>
    </source>
</evidence>
<comment type="cofactor">
    <cofactor evidence="1">
        <name>FAD</name>
        <dbReference type="ChEBI" id="CHEBI:57692"/>
    </cofactor>
</comment>
<feature type="domain" description="CCHC-type" evidence="17">
    <location>
        <begin position="1500"/>
        <end position="1516"/>
    </location>
</feature>
<dbReference type="GO" id="GO:0003735">
    <property type="term" value="F:structural constituent of ribosome"/>
    <property type="evidence" value="ECO:0007669"/>
    <property type="project" value="InterPro"/>
</dbReference>
<dbReference type="InterPro" id="IPR005721">
    <property type="entry name" value="Ribosomal_uL22_euk/arc"/>
</dbReference>
<dbReference type="InterPro" id="IPR036875">
    <property type="entry name" value="Znf_CCHC_sf"/>
</dbReference>
<dbReference type="GO" id="GO:0006412">
    <property type="term" value="P:translation"/>
    <property type="evidence" value="ECO:0007669"/>
    <property type="project" value="InterPro"/>
</dbReference>
<evidence type="ECO:0000256" key="2">
    <source>
        <dbReference type="ARBA" id="ARBA00008040"/>
    </source>
</evidence>
<comment type="similarity">
    <text evidence="2">Belongs to the FAD-dependent oxidoreductase 2 family. FRD/SDH subfamily.</text>
</comment>
<evidence type="ECO:0000256" key="4">
    <source>
        <dbReference type="ARBA" id="ARBA00022630"/>
    </source>
</evidence>
<gene>
    <name evidence="18" type="ORF">LCOR_02484.1</name>
</gene>
<evidence type="ECO:0000256" key="7">
    <source>
        <dbReference type="ARBA" id="ARBA00023002"/>
    </source>
</evidence>
<keyword evidence="7" id="KW-0560">Oxidoreductase</keyword>
<evidence type="ECO:0000256" key="8">
    <source>
        <dbReference type="ARBA" id="ARBA00023274"/>
    </source>
</evidence>
<keyword evidence="13" id="KW-0863">Zinc-finger</keyword>
<evidence type="ECO:0000256" key="14">
    <source>
        <dbReference type="RuleBase" id="RU004005"/>
    </source>
</evidence>
<dbReference type="GO" id="GO:0015934">
    <property type="term" value="C:large ribosomal subunit"/>
    <property type="evidence" value="ECO:0007669"/>
    <property type="project" value="InterPro"/>
</dbReference>
<keyword evidence="5" id="KW-0274">FAD</keyword>
<dbReference type="SMART" id="SM00343">
    <property type="entry name" value="ZnF_C2HC"/>
    <property type="match status" value="2"/>
</dbReference>
<dbReference type="InterPro" id="IPR036188">
    <property type="entry name" value="FAD/NAD-bd_sf"/>
</dbReference>
<dbReference type="InterPro" id="IPR027477">
    <property type="entry name" value="Succ_DH/fumarate_Rdtase_cat_sf"/>
</dbReference>
<dbReference type="GO" id="GO:0003676">
    <property type="term" value="F:nucleic acid binding"/>
    <property type="evidence" value="ECO:0007669"/>
    <property type="project" value="InterPro"/>
</dbReference>
<feature type="compositionally biased region" description="Basic residues" evidence="15">
    <location>
        <begin position="1107"/>
        <end position="1120"/>
    </location>
</feature>
<dbReference type="STRING" id="1263082.A0A068RM26"/>
<dbReference type="InterPro" id="IPR036394">
    <property type="entry name" value="Ribosomal_uL22_sf"/>
</dbReference>
<keyword evidence="4" id="KW-0285">Flavoprotein</keyword>
<evidence type="ECO:0000256" key="15">
    <source>
        <dbReference type="SAM" id="MobiDB-lite"/>
    </source>
</evidence>
<dbReference type="GO" id="GO:0008270">
    <property type="term" value="F:zinc ion binding"/>
    <property type="evidence" value="ECO:0007669"/>
    <property type="project" value="UniProtKB-KW"/>
</dbReference>
<keyword evidence="16" id="KW-0732">Signal</keyword>